<evidence type="ECO:0008006" key="11">
    <source>
        <dbReference type="Google" id="ProtNLM"/>
    </source>
</evidence>
<feature type="transmembrane region" description="Helical" evidence="8">
    <location>
        <begin position="36"/>
        <end position="57"/>
    </location>
</feature>
<dbReference type="Pfam" id="PF03547">
    <property type="entry name" value="Mem_trans"/>
    <property type="match status" value="1"/>
</dbReference>
<feature type="transmembrane region" description="Helical" evidence="8">
    <location>
        <begin position="6"/>
        <end position="24"/>
    </location>
</feature>
<evidence type="ECO:0000256" key="6">
    <source>
        <dbReference type="ARBA" id="ARBA00023136"/>
    </source>
</evidence>
<keyword evidence="4 8" id="KW-0812">Transmembrane</keyword>
<dbReference type="InterPro" id="IPR004776">
    <property type="entry name" value="Mem_transp_PIN-like"/>
</dbReference>
<feature type="transmembrane region" description="Helical" evidence="8">
    <location>
        <begin position="63"/>
        <end position="85"/>
    </location>
</feature>
<accession>A0A3D9LCH5</accession>
<evidence type="ECO:0000256" key="5">
    <source>
        <dbReference type="ARBA" id="ARBA00022989"/>
    </source>
</evidence>
<dbReference type="PANTHER" id="PTHR36838:SF1">
    <property type="entry name" value="SLR1864 PROTEIN"/>
    <property type="match status" value="1"/>
</dbReference>
<evidence type="ECO:0000313" key="10">
    <source>
        <dbReference type="Proteomes" id="UP000256727"/>
    </source>
</evidence>
<dbReference type="AlphaFoldDB" id="A0A3D9LCH5"/>
<dbReference type="EMBL" id="QREH01000001">
    <property type="protein sequence ID" value="REE04099.1"/>
    <property type="molecule type" value="Genomic_DNA"/>
</dbReference>
<gene>
    <name evidence="9" type="ORF">C8E99_1925</name>
</gene>
<evidence type="ECO:0000313" key="9">
    <source>
        <dbReference type="EMBL" id="REE04099.1"/>
    </source>
</evidence>
<keyword evidence="3" id="KW-1003">Cell membrane</keyword>
<feature type="transmembrane region" description="Helical" evidence="8">
    <location>
        <begin position="255"/>
        <end position="274"/>
    </location>
</feature>
<protein>
    <recommendedName>
        <fullName evidence="11">AEC family transporter</fullName>
    </recommendedName>
</protein>
<comment type="subcellular location">
    <subcellularLocation>
        <location evidence="1">Membrane</location>
        <topology evidence="1">Multi-pass membrane protein</topology>
    </subcellularLocation>
</comment>
<evidence type="ECO:0000256" key="1">
    <source>
        <dbReference type="ARBA" id="ARBA00004141"/>
    </source>
</evidence>
<reference evidence="9 10" key="1">
    <citation type="submission" date="2018-07" db="EMBL/GenBank/DDBJ databases">
        <title>Sequencing the genomes of 1000 actinobacteria strains.</title>
        <authorList>
            <person name="Klenk H.-P."/>
        </authorList>
    </citation>
    <scope>NUCLEOTIDE SEQUENCE [LARGE SCALE GENOMIC DNA]</scope>
    <source>
        <strain evidence="9 10">DSM 14442</strain>
    </source>
</reference>
<proteinExistence type="predicted"/>
<feature type="region of interest" description="Disordered" evidence="7">
    <location>
        <begin position="157"/>
        <end position="178"/>
    </location>
</feature>
<dbReference type="PANTHER" id="PTHR36838">
    <property type="entry name" value="AUXIN EFFLUX CARRIER FAMILY PROTEIN"/>
    <property type="match status" value="1"/>
</dbReference>
<organism evidence="9 10">
    <name type="scientific">Citricoccus muralis</name>
    <dbReference type="NCBI Taxonomy" id="169134"/>
    <lineage>
        <taxon>Bacteria</taxon>
        <taxon>Bacillati</taxon>
        <taxon>Actinomycetota</taxon>
        <taxon>Actinomycetes</taxon>
        <taxon>Micrococcales</taxon>
        <taxon>Micrococcaceae</taxon>
        <taxon>Citricoccus</taxon>
    </lineage>
</organism>
<feature type="transmembrane region" description="Helical" evidence="8">
    <location>
        <begin position="223"/>
        <end position="243"/>
    </location>
</feature>
<dbReference type="Proteomes" id="UP000256727">
    <property type="component" value="Unassembled WGS sequence"/>
</dbReference>
<evidence type="ECO:0000256" key="3">
    <source>
        <dbReference type="ARBA" id="ARBA00022475"/>
    </source>
</evidence>
<keyword evidence="2" id="KW-0813">Transport</keyword>
<sequence length="338" mass="35110">MPVLEVISGFTVVWVIILVGYVTGRSRVLGDHGQPVLSRLAFFVASPALLFDTLSAADVQSVLGPQLLVAGISAFAAAGLYLLLARFILPKRDGSETVIGALSASMVNSANLGIPIAAYVLGDAALAAPVLIFQLAIYTPIYVASLDSTTLAEARRRAAAEGQSGHDAGRSPGPKRPPNRWVAFWRQVGHIAVNPMIIGSVLGLAFSATGWSLPEPIAESVSLIAGASIPAMLLAFGMSLVGSKPFEKAAGRRPDVALASVIKLLIHPLLAWVVAGPLFGMEGNELLIAVVLGSLPTAQNVFVSASRYETGMVASKDTILITTVVAIPAMIAVALIFA</sequence>
<keyword evidence="5 8" id="KW-1133">Transmembrane helix</keyword>
<keyword evidence="10" id="KW-1185">Reference proteome</keyword>
<dbReference type="GO" id="GO:0016020">
    <property type="term" value="C:membrane"/>
    <property type="evidence" value="ECO:0007669"/>
    <property type="project" value="UniProtKB-SubCell"/>
</dbReference>
<feature type="transmembrane region" description="Helical" evidence="8">
    <location>
        <begin position="318"/>
        <end position="337"/>
    </location>
</feature>
<evidence type="ECO:0000256" key="8">
    <source>
        <dbReference type="SAM" id="Phobius"/>
    </source>
</evidence>
<keyword evidence="6 8" id="KW-0472">Membrane</keyword>
<name>A0A3D9LCH5_9MICC</name>
<feature type="transmembrane region" description="Helical" evidence="8">
    <location>
        <begin position="97"/>
        <end position="120"/>
    </location>
</feature>
<feature type="transmembrane region" description="Helical" evidence="8">
    <location>
        <begin position="126"/>
        <end position="146"/>
    </location>
</feature>
<evidence type="ECO:0000256" key="7">
    <source>
        <dbReference type="SAM" id="MobiDB-lite"/>
    </source>
</evidence>
<feature type="transmembrane region" description="Helical" evidence="8">
    <location>
        <begin position="191"/>
        <end position="211"/>
    </location>
</feature>
<evidence type="ECO:0000256" key="2">
    <source>
        <dbReference type="ARBA" id="ARBA00022448"/>
    </source>
</evidence>
<comment type="caution">
    <text evidence="9">The sequence shown here is derived from an EMBL/GenBank/DDBJ whole genome shotgun (WGS) entry which is preliminary data.</text>
</comment>
<dbReference type="GO" id="GO:0055085">
    <property type="term" value="P:transmembrane transport"/>
    <property type="evidence" value="ECO:0007669"/>
    <property type="project" value="InterPro"/>
</dbReference>
<evidence type="ECO:0000256" key="4">
    <source>
        <dbReference type="ARBA" id="ARBA00022692"/>
    </source>
</evidence>